<accession>A0A834W6Z6</accession>
<dbReference type="AlphaFoldDB" id="A0A834W6Z6"/>
<comment type="caution">
    <text evidence="2">The sequence shown here is derived from an EMBL/GenBank/DDBJ whole genome shotgun (WGS) entry which is preliminary data.</text>
</comment>
<organism evidence="2 3">
    <name type="scientific">Senna tora</name>
    <dbReference type="NCBI Taxonomy" id="362788"/>
    <lineage>
        <taxon>Eukaryota</taxon>
        <taxon>Viridiplantae</taxon>
        <taxon>Streptophyta</taxon>
        <taxon>Embryophyta</taxon>
        <taxon>Tracheophyta</taxon>
        <taxon>Spermatophyta</taxon>
        <taxon>Magnoliopsida</taxon>
        <taxon>eudicotyledons</taxon>
        <taxon>Gunneridae</taxon>
        <taxon>Pentapetalae</taxon>
        <taxon>rosids</taxon>
        <taxon>fabids</taxon>
        <taxon>Fabales</taxon>
        <taxon>Fabaceae</taxon>
        <taxon>Caesalpinioideae</taxon>
        <taxon>Cassia clade</taxon>
        <taxon>Senna</taxon>
    </lineage>
</organism>
<dbReference type="InterPro" id="IPR016197">
    <property type="entry name" value="Chromo-like_dom_sf"/>
</dbReference>
<dbReference type="EMBL" id="JAAIUW010000010">
    <property type="protein sequence ID" value="KAF7811462.1"/>
    <property type="molecule type" value="Genomic_DNA"/>
</dbReference>
<feature type="compositionally biased region" description="Basic and acidic residues" evidence="1">
    <location>
        <begin position="143"/>
        <end position="162"/>
    </location>
</feature>
<evidence type="ECO:0000313" key="3">
    <source>
        <dbReference type="Proteomes" id="UP000634136"/>
    </source>
</evidence>
<dbReference type="OrthoDB" id="5554229at2759"/>
<protein>
    <submittedName>
        <fullName evidence="2">Retrotransposable element Tf2</fullName>
    </submittedName>
</protein>
<evidence type="ECO:0000313" key="2">
    <source>
        <dbReference type="EMBL" id="KAF7811462.1"/>
    </source>
</evidence>
<feature type="region of interest" description="Disordered" evidence="1">
    <location>
        <begin position="119"/>
        <end position="162"/>
    </location>
</feature>
<proteinExistence type="predicted"/>
<dbReference type="Proteomes" id="UP000634136">
    <property type="component" value="Unassembled WGS sequence"/>
</dbReference>
<keyword evidence="3" id="KW-1185">Reference proteome</keyword>
<reference evidence="2" key="1">
    <citation type="submission" date="2020-09" db="EMBL/GenBank/DDBJ databases">
        <title>Genome-Enabled Discovery of Anthraquinone Biosynthesis in Senna tora.</title>
        <authorList>
            <person name="Kang S.-H."/>
            <person name="Pandey R.P."/>
            <person name="Lee C.-M."/>
            <person name="Sim J.-S."/>
            <person name="Jeong J.-T."/>
            <person name="Choi B.-S."/>
            <person name="Jung M."/>
            <person name="Ginzburg D."/>
            <person name="Zhao K."/>
            <person name="Won S.Y."/>
            <person name="Oh T.-J."/>
            <person name="Yu Y."/>
            <person name="Kim N.-H."/>
            <person name="Lee O.R."/>
            <person name="Lee T.-H."/>
            <person name="Bashyal P."/>
            <person name="Kim T.-S."/>
            <person name="Lee W.-H."/>
            <person name="Kawkins C."/>
            <person name="Kim C.-K."/>
            <person name="Kim J.S."/>
            <person name="Ahn B.O."/>
            <person name="Rhee S.Y."/>
            <person name="Sohng J.K."/>
        </authorList>
    </citation>
    <scope>NUCLEOTIDE SEQUENCE</scope>
    <source>
        <tissue evidence="2">Leaf</tissue>
    </source>
</reference>
<name>A0A834W6Z6_9FABA</name>
<dbReference type="SUPFAM" id="SSF54160">
    <property type="entry name" value="Chromo domain-like"/>
    <property type="match status" value="1"/>
</dbReference>
<gene>
    <name evidence="2" type="ORF">G2W53_032438</name>
</gene>
<sequence length="162" mass="18642">MKKIAYQKRQEKAFEVGTWVWASCVHPVFHISRLKEFKGTLPKELVDILEEPLPFVQSTSTITTQCDVEKDGTERLEVLVEWTGANCEDATWEDWKHLSKVFPNVQLKDKLIFKGGGIDMDGKPNPINKHPKEPSGPKLSAEGPRESKRTRRPLEWAKDYHM</sequence>
<evidence type="ECO:0000256" key="1">
    <source>
        <dbReference type="SAM" id="MobiDB-lite"/>
    </source>
</evidence>